<dbReference type="RefSeq" id="WP_289607450.1">
    <property type="nucleotide sequence ID" value="NZ_JAUDCG010000016.1"/>
</dbReference>
<keyword evidence="1" id="KW-0472">Membrane</keyword>
<keyword evidence="1" id="KW-1133">Transmembrane helix</keyword>
<dbReference type="EMBL" id="JAUDCG010000016">
    <property type="protein sequence ID" value="MDM8156987.1"/>
    <property type="molecule type" value="Genomic_DNA"/>
</dbReference>
<reference evidence="2" key="2">
    <citation type="submission" date="2023-06" db="EMBL/GenBank/DDBJ databases">
        <authorList>
            <person name="Zeman M."/>
            <person name="Kubasova T."/>
            <person name="Jahodarova E."/>
            <person name="Nykrynova M."/>
            <person name="Rychlik I."/>
        </authorList>
    </citation>
    <scope>NUCLEOTIDE SEQUENCE</scope>
    <source>
        <strain evidence="2">ET39</strain>
    </source>
</reference>
<protein>
    <recommendedName>
        <fullName evidence="4">Ferric oxidoreductase domain-containing protein</fullName>
    </recommendedName>
</protein>
<feature type="transmembrane region" description="Helical" evidence="1">
    <location>
        <begin position="64"/>
        <end position="85"/>
    </location>
</feature>
<keyword evidence="1" id="KW-0812">Transmembrane</keyword>
<feature type="transmembrane region" description="Helical" evidence="1">
    <location>
        <begin position="97"/>
        <end position="117"/>
    </location>
</feature>
<proteinExistence type="predicted"/>
<gene>
    <name evidence="2" type="ORF">QUV96_04975</name>
</gene>
<evidence type="ECO:0000313" key="3">
    <source>
        <dbReference type="Proteomes" id="UP001529340"/>
    </source>
</evidence>
<evidence type="ECO:0008006" key="4">
    <source>
        <dbReference type="Google" id="ProtNLM"/>
    </source>
</evidence>
<sequence length="118" mass="12781">MLDSVFAFASLALLILCMGAAVRSSVLLNRFPFLKTVRKHHVLCAVLCCSCAFAHGILAGRAPAAISGKIAAMLLLLLIVLALPLRSSANRYWRRIHRTLSVIVIVLVSVHILHAVLT</sequence>
<keyword evidence="3" id="KW-1185">Reference proteome</keyword>
<organism evidence="2 3">
    <name type="scientific">Amedibacillus dolichus</name>
    <dbReference type="NCBI Taxonomy" id="31971"/>
    <lineage>
        <taxon>Bacteria</taxon>
        <taxon>Bacillati</taxon>
        <taxon>Bacillota</taxon>
        <taxon>Erysipelotrichia</taxon>
        <taxon>Erysipelotrichales</taxon>
        <taxon>Erysipelotrichaceae</taxon>
        <taxon>Amedibacillus</taxon>
    </lineage>
</organism>
<comment type="caution">
    <text evidence="2">The sequence shown here is derived from an EMBL/GenBank/DDBJ whole genome shotgun (WGS) entry which is preliminary data.</text>
</comment>
<evidence type="ECO:0000313" key="2">
    <source>
        <dbReference type="EMBL" id="MDM8156987.1"/>
    </source>
</evidence>
<evidence type="ECO:0000256" key="1">
    <source>
        <dbReference type="SAM" id="Phobius"/>
    </source>
</evidence>
<dbReference type="Proteomes" id="UP001529340">
    <property type="component" value="Unassembled WGS sequence"/>
</dbReference>
<feature type="transmembrane region" description="Helical" evidence="1">
    <location>
        <begin position="6"/>
        <end position="28"/>
    </location>
</feature>
<accession>A0ABT7UBJ0</accession>
<feature type="transmembrane region" description="Helical" evidence="1">
    <location>
        <begin position="40"/>
        <end position="58"/>
    </location>
</feature>
<name>A0ABT7UBJ0_9FIRM</name>
<reference evidence="2" key="1">
    <citation type="submission" date="2023-06" db="EMBL/GenBank/DDBJ databases">
        <title>Identification and characterization of horizontal gene transfer across gut microbiota members of farm animals based on homology search.</title>
        <authorList>
            <person name="Schwarzerova J."/>
            <person name="Nykrynova M."/>
            <person name="Jureckova K."/>
            <person name="Cejkova D."/>
            <person name="Rychlik I."/>
        </authorList>
    </citation>
    <scope>NUCLEOTIDE SEQUENCE</scope>
    <source>
        <strain evidence="2">ET39</strain>
    </source>
</reference>